<feature type="region of interest" description="Disordered" evidence="4">
    <location>
        <begin position="412"/>
        <end position="449"/>
    </location>
</feature>
<dbReference type="FunFam" id="1.10.8.270:FF:000001">
    <property type="entry name" value="TBC1 domain family member 1"/>
    <property type="match status" value="1"/>
</dbReference>
<dbReference type="InterPro" id="IPR000195">
    <property type="entry name" value="Rab-GAP-TBC_dom"/>
</dbReference>
<evidence type="ECO:0000313" key="6">
    <source>
        <dbReference type="EMBL" id="PVU85526.1"/>
    </source>
</evidence>
<dbReference type="GO" id="GO:0031267">
    <property type="term" value="F:small GTPase binding"/>
    <property type="evidence" value="ECO:0007669"/>
    <property type="project" value="TreeGrafter"/>
</dbReference>
<evidence type="ECO:0000256" key="2">
    <source>
        <dbReference type="ARBA" id="ARBA00023054"/>
    </source>
</evidence>
<dbReference type="AlphaFoldDB" id="A0A2T9XZJ1"/>
<dbReference type="InterPro" id="IPR050302">
    <property type="entry name" value="Rab_GAP_TBC_domain"/>
</dbReference>
<dbReference type="FunFam" id="1.10.10.750:FF:000003">
    <property type="entry name" value="GTPase activating protein (Evi5)"/>
    <property type="match status" value="1"/>
</dbReference>
<keyword evidence="2 3" id="KW-0175">Coiled coil</keyword>
<dbReference type="PROSITE" id="PS50086">
    <property type="entry name" value="TBC_RABGAP"/>
    <property type="match status" value="1"/>
</dbReference>
<feature type="compositionally biased region" description="Polar residues" evidence="4">
    <location>
        <begin position="412"/>
        <end position="431"/>
    </location>
</feature>
<proteinExistence type="predicted"/>
<dbReference type="GO" id="GO:0005096">
    <property type="term" value="F:GTPase activator activity"/>
    <property type="evidence" value="ECO:0007669"/>
    <property type="project" value="UniProtKB-KW"/>
</dbReference>
<feature type="coiled-coil region" evidence="3">
    <location>
        <begin position="783"/>
        <end position="817"/>
    </location>
</feature>
<gene>
    <name evidence="6" type="ORF">BB560_006989</name>
</gene>
<dbReference type="SUPFAM" id="SSF47923">
    <property type="entry name" value="Ypt/Rab-GAP domain of gyp1p"/>
    <property type="match status" value="2"/>
</dbReference>
<reference evidence="6 7" key="1">
    <citation type="journal article" date="2018" name="MBio">
        <title>Comparative Genomics Reveals the Core Gene Toolbox for the Fungus-Insect Symbiosis.</title>
        <authorList>
            <person name="Wang Y."/>
            <person name="Stata M."/>
            <person name="Wang W."/>
            <person name="Stajich J.E."/>
            <person name="White M.M."/>
            <person name="Moncalvo J.M."/>
        </authorList>
    </citation>
    <scope>NUCLEOTIDE SEQUENCE [LARGE SCALE GENOMIC DNA]</scope>
    <source>
        <strain evidence="6 7">SC-DP-2</strain>
    </source>
</reference>
<dbReference type="STRING" id="133381.A0A2T9XZJ1"/>
<evidence type="ECO:0000256" key="3">
    <source>
        <dbReference type="SAM" id="Coils"/>
    </source>
</evidence>
<organism evidence="6 7">
    <name type="scientific">Smittium megazygosporum</name>
    <dbReference type="NCBI Taxonomy" id="133381"/>
    <lineage>
        <taxon>Eukaryota</taxon>
        <taxon>Fungi</taxon>
        <taxon>Fungi incertae sedis</taxon>
        <taxon>Zoopagomycota</taxon>
        <taxon>Kickxellomycotina</taxon>
        <taxon>Harpellomycetes</taxon>
        <taxon>Harpellales</taxon>
        <taxon>Legeriomycetaceae</taxon>
        <taxon>Smittium</taxon>
    </lineage>
</organism>
<dbReference type="FunFam" id="1.10.472.80:FF:000027">
    <property type="entry name" value="GTPase activating protein (Evi5)"/>
    <property type="match status" value="1"/>
</dbReference>
<dbReference type="InterPro" id="IPR035969">
    <property type="entry name" value="Rab-GAP_TBC_sf"/>
</dbReference>
<comment type="caution">
    <text evidence="6">The sequence shown here is derived from an EMBL/GenBank/DDBJ whole genome shotgun (WGS) entry which is preliminary data.</text>
</comment>
<feature type="compositionally biased region" description="Basic and acidic residues" evidence="4">
    <location>
        <begin position="211"/>
        <end position="224"/>
    </location>
</feature>
<keyword evidence="7" id="KW-1185">Reference proteome</keyword>
<dbReference type="SMART" id="SM00164">
    <property type="entry name" value="TBC"/>
    <property type="match status" value="1"/>
</dbReference>
<dbReference type="PANTHER" id="PTHR47219:SF9">
    <property type="entry name" value="GTPASE ACTIVATING PROTEIN AND CENTROSOME-ASSOCIATED, ISOFORM B"/>
    <property type="match status" value="1"/>
</dbReference>
<dbReference type="OrthoDB" id="295078at2759"/>
<feature type="region of interest" description="Disordered" evidence="4">
    <location>
        <begin position="1"/>
        <end position="31"/>
    </location>
</feature>
<protein>
    <recommendedName>
        <fullName evidence="5">Rab-GAP TBC domain-containing protein</fullName>
    </recommendedName>
</protein>
<accession>A0A2T9XZJ1</accession>
<feature type="region of interest" description="Disordered" evidence="4">
    <location>
        <begin position="94"/>
        <end position="123"/>
    </location>
</feature>
<dbReference type="Pfam" id="PF00566">
    <property type="entry name" value="RabGAP-TBC"/>
    <property type="match status" value="1"/>
</dbReference>
<dbReference type="Gene3D" id="1.10.8.270">
    <property type="entry name" value="putative rabgap domain of human tbc1 domain family member 14 like domains"/>
    <property type="match status" value="1"/>
</dbReference>
<dbReference type="Proteomes" id="UP000245609">
    <property type="component" value="Unassembled WGS sequence"/>
</dbReference>
<feature type="domain" description="Rab-GAP TBC" evidence="5">
    <location>
        <begin position="533"/>
        <end position="719"/>
    </location>
</feature>
<evidence type="ECO:0000256" key="4">
    <source>
        <dbReference type="SAM" id="MobiDB-lite"/>
    </source>
</evidence>
<dbReference type="Gene3D" id="1.10.472.80">
    <property type="entry name" value="Ypt/Rab-GAP domain of gyp1p, domain 3"/>
    <property type="match status" value="1"/>
</dbReference>
<keyword evidence="1" id="KW-0343">GTPase activation</keyword>
<evidence type="ECO:0000259" key="5">
    <source>
        <dbReference type="PROSITE" id="PS50086"/>
    </source>
</evidence>
<feature type="region of interest" description="Disordered" evidence="4">
    <location>
        <begin position="165"/>
        <end position="229"/>
    </location>
</feature>
<dbReference type="EMBL" id="MBFS01003650">
    <property type="protein sequence ID" value="PVU85526.1"/>
    <property type="molecule type" value="Genomic_DNA"/>
</dbReference>
<evidence type="ECO:0000256" key="1">
    <source>
        <dbReference type="ARBA" id="ARBA00022468"/>
    </source>
</evidence>
<sequence length="941" mass="107107">MFDTSQQSRSDATHLPENSTVSFKTSDTSLSYPQYLSKDSESISHSLSSLKLEGSPSPILTNINYNSWSTISKSSSLLSSTDLPTNFEVSSETSTLIPSNFTSPTAELTPFDSSNSGSPAAISKESNSFINSEISLSQAKNKRSPIVNSELNSSIQDKVSVIDHNSNLSTSNRRNLKPQGSKKFETSIRMDSLQDIPTHKYIPPSLSPKTSIEDSPRAHSTEGARKKKLNSKVKRISLIGGFKTDASRIRHRKKDQFNTIAESEEPSEFLKVPLSELDDNSSPKENVDNSIRLKRIGSNDENSYRTFIKSFELLEAQNPDKVSDSTLTNTSTDLKTPASSLDQEKNLYLLKFPDTVKKLSSPSKFSSEPLQHSHDTQNNLEKDSQENISNYFYNAVSSLWTINKPDDISTEQKSYRNSRIQRSPLSNTSRKLYNESDPDSDIDSSDEHASPDAYINLMLERIREQNKQLMNDPKNTNFEKYELKKQLDESRTSMRKSGTDNEVDWEYWGSLISDFDKVVKKDPQKLKFHIQNGIPNEIRGMVWQLFSGSRKDPKIVMEYINLLGKPSPFEKVILRDLNRTYPDHEYFKDQDGPGQTSLNNILNVYSLYDKELGYCQGMGFVVGPLLLNMPEEDAFCVFNRLMQTYGLRGNYLPDMDLLQCRLYQFCKLLERQLPKLSKHFTKHEIKPTMYVSKWFMTLFGCCLPMDLIFRVFDLIFTNGTACLFQLALAVLKRSQAMLLDLDFERLIKVLSNKTLFEFYSSSAGGGSLIHDINSITMVTPRILEKLEKEYLEISKKAEETNRIIETLRNENILLKKEKQGLLGSLKSLTKEHSETTSNYVQTKLDLGMVKEQNTQLLEKIAHLEARLATERSVAEEKMKADMEKLASDNLELVKRCNELDSTTAEVEQALLRVNNLYIETENERFELETKLKDLQRSVQGP</sequence>
<dbReference type="Gene3D" id="1.10.10.750">
    <property type="entry name" value="Ypt/Rab-GAP domain of gyp1p, domain 1"/>
    <property type="match status" value="1"/>
</dbReference>
<evidence type="ECO:0000313" key="7">
    <source>
        <dbReference type="Proteomes" id="UP000245609"/>
    </source>
</evidence>
<name>A0A2T9XZJ1_9FUNG</name>
<dbReference type="PANTHER" id="PTHR47219">
    <property type="entry name" value="RAB GTPASE-ACTIVATING PROTEIN 1-LIKE"/>
    <property type="match status" value="1"/>
</dbReference>